<name>A0A4R4K9L4_9BACT</name>
<comment type="caution">
    <text evidence="1">The sequence shown here is derived from an EMBL/GenBank/DDBJ whole genome shotgun (WGS) entry which is preliminary data.</text>
</comment>
<keyword evidence="2" id="KW-1185">Reference proteome</keyword>
<dbReference type="EMBL" id="SMJU01000007">
    <property type="protein sequence ID" value="TDB64380.1"/>
    <property type="molecule type" value="Genomic_DNA"/>
</dbReference>
<protein>
    <submittedName>
        <fullName evidence="1">Uncharacterized protein</fullName>
    </submittedName>
</protein>
<sequence length="77" mass="8800">MDNENQGIVRGLHTQLLLLAGAKALFPEICEKLTPNDENGKPFINIYTMKELIDAAFEAMENQVHNAPNYLERWENL</sequence>
<reference evidence="1 2" key="1">
    <citation type="submission" date="2019-02" db="EMBL/GenBank/DDBJ databases">
        <title>Arundinibacter roseus gen. nov., sp. nov., a new member of the family Cytophagaceae.</title>
        <authorList>
            <person name="Szuroczki S."/>
            <person name="Khayer B."/>
            <person name="Sproer C."/>
            <person name="Toumi M."/>
            <person name="Szabo A."/>
            <person name="Felfoldi T."/>
            <person name="Schumann P."/>
            <person name="Toth E."/>
        </authorList>
    </citation>
    <scope>NUCLEOTIDE SEQUENCE [LARGE SCALE GENOMIC DNA]</scope>
    <source>
        <strain evidence="1 2">DMA-k-7a</strain>
    </source>
</reference>
<evidence type="ECO:0000313" key="1">
    <source>
        <dbReference type="EMBL" id="TDB64380.1"/>
    </source>
</evidence>
<accession>A0A4R4K9L4</accession>
<gene>
    <name evidence="1" type="ORF">EZE20_11900</name>
</gene>
<proteinExistence type="predicted"/>
<organism evidence="1 2">
    <name type="scientific">Arundinibacter roseus</name>
    <dbReference type="NCBI Taxonomy" id="2070510"/>
    <lineage>
        <taxon>Bacteria</taxon>
        <taxon>Pseudomonadati</taxon>
        <taxon>Bacteroidota</taxon>
        <taxon>Cytophagia</taxon>
        <taxon>Cytophagales</taxon>
        <taxon>Spirosomataceae</taxon>
        <taxon>Arundinibacter</taxon>
    </lineage>
</organism>
<evidence type="ECO:0000313" key="2">
    <source>
        <dbReference type="Proteomes" id="UP000295706"/>
    </source>
</evidence>
<dbReference type="RefSeq" id="WP_132117877.1">
    <property type="nucleotide sequence ID" value="NZ_SMJU01000007.1"/>
</dbReference>
<dbReference type="Proteomes" id="UP000295706">
    <property type="component" value="Unassembled WGS sequence"/>
</dbReference>
<dbReference type="AlphaFoldDB" id="A0A4R4K9L4"/>